<evidence type="ECO:0000256" key="1">
    <source>
        <dbReference type="SAM" id="SignalP"/>
    </source>
</evidence>
<accession>Q8R6S2</accession>
<evidence type="ECO:0000313" key="2">
    <source>
        <dbReference type="EMBL" id="AAM25832.1"/>
    </source>
</evidence>
<gene>
    <name evidence="2" type="ordered locus">TTE2715</name>
</gene>
<dbReference type="RefSeq" id="WP_011026700.1">
    <property type="nucleotide sequence ID" value="NC_003869.1"/>
</dbReference>
<feature type="signal peptide" evidence="1">
    <location>
        <begin position="1"/>
        <end position="21"/>
    </location>
</feature>
<dbReference type="HOGENOM" id="CLU_2449047_0_0_9"/>
<sequence>MKKLTPVVFLLLFLFTTISYASYKHPFDASAQGGSIVPNYYIDCYCKEILIPDIDGVVTMHCECCDKYDPYGNYITTECSTCSWGSCSY</sequence>
<dbReference type="KEGG" id="tte:TTE2715"/>
<protein>
    <submittedName>
        <fullName evidence="2">Uncharacterized protein</fullName>
    </submittedName>
</protein>
<keyword evidence="1" id="KW-0732">Signal</keyword>
<evidence type="ECO:0000313" key="3">
    <source>
        <dbReference type="Proteomes" id="UP000000555"/>
    </source>
</evidence>
<dbReference type="STRING" id="273068.TTE2715"/>
<dbReference type="AlphaFoldDB" id="Q8R6S2"/>
<name>Q8R6S2_CALS4</name>
<organism evidence="2 3">
    <name type="scientific">Caldanaerobacter subterraneus subsp. tengcongensis (strain DSM 15242 / JCM 11007 / NBRC 100824 / MB4)</name>
    <name type="common">Thermoanaerobacter tengcongensis</name>
    <dbReference type="NCBI Taxonomy" id="273068"/>
    <lineage>
        <taxon>Bacteria</taxon>
        <taxon>Bacillati</taxon>
        <taxon>Bacillota</taxon>
        <taxon>Clostridia</taxon>
        <taxon>Thermoanaerobacterales</taxon>
        <taxon>Thermoanaerobacteraceae</taxon>
        <taxon>Caldanaerobacter</taxon>
    </lineage>
</organism>
<dbReference type="EMBL" id="AE008691">
    <property type="protein sequence ID" value="AAM25832.1"/>
    <property type="molecule type" value="Genomic_DNA"/>
</dbReference>
<keyword evidence="3" id="KW-1185">Reference proteome</keyword>
<reference evidence="2 3" key="1">
    <citation type="journal article" date="2002" name="Genome Res.">
        <title>A complete sequence of the T. tengcongensis genome.</title>
        <authorList>
            <person name="Bao Q."/>
            <person name="Tian Y."/>
            <person name="Li W."/>
            <person name="Xu Z."/>
            <person name="Xuan Z."/>
            <person name="Hu S."/>
            <person name="Dong W."/>
            <person name="Yang J."/>
            <person name="Chen Y."/>
            <person name="Xue Y."/>
            <person name="Xu Y."/>
            <person name="Lai X."/>
            <person name="Huang L."/>
            <person name="Dong X."/>
            <person name="Ma Y."/>
            <person name="Ling L."/>
            <person name="Tan H."/>
            <person name="Chen R."/>
            <person name="Wang J."/>
            <person name="Yu J."/>
            <person name="Yang H."/>
        </authorList>
    </citation>
    <scope>NUCLEOTIDE SEQUENCE [LARGE SCALE GENOMIC DNA]</scope>
    <source>
        <strain evidence="3">DSM 15242 / JCM 11007 / NBRC 100824 / MB4</strain>
    </source>
</reference>
<proteinExistence type="predicted"/>
<dbReference type="Proteomes" id="UP000000555">
    <property type="component" value="Chromosome"/>
</dbReference>
<feature type="chain" id="PRO_5004315216" evidence="1">
    <location>
        <begin position="22"/>
        <end position="89"/>
    </location>
</feature>